<dbReference type="CDD" id="cd00154">
    <property type="entry name" value="Rab"/>
    <property type="match status" value="1"/>
</dbReference>
<evidence type="ECO:0000256" key="1">
    <source>
        <dbReference type="ARBA" id="ARBA00022741"/>
    </source>
</evidence>
<dbReference type="GO" id="GO:0005525">
    <property type="term" value="F:GTP binding"/>
    <property type="evidence" value="ECO:0007669"/>
    <property type="project" value="InterPro"/>
</dbReference>
<evidence type="ECO:0000313" key="2">
    <source>
        <dbReference type="EMBL" id="TNV75552.1"/>
    </source>
</evidence>
<dbReference type="SMART" id="SM00173">
    <property type="entry name" value="RAS"/>
    <property type="match status" value="1"/>
</dbReference>
<protein>
    <submittedName>
        <fullName evidence="2">Uncharacterized protein</fullName>
    </submittedName>
</protein>
<reference evidence="2" key="1">
    <citation type="submission" date="2019-06" db="EMBL/GenBank/DDBJ databases">
        <authorList>
            <person name="Zheng W."/>
        </authorList>
    </citation>
    <scope>NUCLEOTIDE SEQUENCE</scope>
    <source>
        <strain evidence="2">QDHG01</strain>
    </source>
</reference>
<sequence length="202" mass="23251">MQAGAAQEDIKTIKLIIMGQTQCGKTRLFCELHQSIYTPNLHGVSLMKKDYTFEDGGRVKVDFWDPCGQDRYDNITKIYMRGSQCAIVCFDLTDRESFEKVEKYMMKLEECCTDNLVKVLVGNKCDLMQERKVLPDEGEKVAEHYNCKYFETSAETGENVQEMVRFLVKMAYEKELQFPSSSIRLMDAPIRRRGGPCFRGGC</sequence>
<dbReference type="InterPro" id="IPR005225">
    <property type="entry name" value="Small_GTP-bd"/>
</dbReference>
<dbReference type="NCBIfam" id="TIGR00231">
    <property type="entry name" value="small_GTP"/>
    <property type="match status" value="1"/>
</dbReference>
<dbReference type="PROSITE" id="PS51421">
    <property type="entry name" value="RAS"/>
    <property type="match status" value="1"/>
</dbReference>
<proteinExistence type="predicted"/>
<dbReference type="AlphaFoldDB" id="A0A8J8NI67"/>
<dbReference type="PROSITE" id="PS51419">
    <property type="entry name" value="RAB"/>
    <property type="match status" value="1"/>
</dbReference>
<evidence type="ECO:0000313" key="3">
    <source>
        <dbReference type="Proteomes" id="UP000785679"/>
    </source>
</evidence>
<dbReference type="GO" id="GO:0003924">
    <property type="term" value="F:GTPase activity"/>
    <property type="evidence" value="ECO:0007669"/>
    <property type="project" value="InterPro"/>
</dbReference>
<comment type="caution">
    <text evidence="2">The sequence shown here is derived from an EMBL/GenBank/DDBJ whole genome shotgun (WGS) entry which is preliminary data.</text>
</comment>
<dbReference type="OrthoDB" id="5976022at2759"/>
<gene>
    <name evidence="2" type="ORF">FGO68_gene14049</name>
</gene>
<dbReference type="FunFam" id="3.40.50.300:FF:001447">
    <property type="entry name" value="Ras-related protein Rab-1B"/>
    <property type="match status" value="1"/>
</dbReference>
<dbReference type="PRINTS" id="PR00449">
    <property type="entry name" value="RASTRNSFRMNG"/>
</dbReference>
<name>A0A8J8NI67_HALGN</name>
<dbReference type="PANTHER" id="PTHR47978">
    <property type="match status" value="1"/>
</dbReference>
<dbReference type="Pfam" id="PF00071">
    <property type="entry name" value="Ras"/>
    <property type="match status" value="1"/>
</dbReference>
<dbReference type="InterPro" id="IPR001806">
    <property type="entry name" value="Small_GTPase"/>
</dbReference>
<keyword evidence="1" id="KW-0547">Nucleotide-binding</keyword>
<dbReference type="EMBL" id="RRYP01015327">
    <property type="protein sequence ID" value="TNV75552.1"/>
    <property type="molecule type" value="Genomic_DNA"/>
</dbReference>
<keyword evidence="3" id="KW-1185">Reference proteome</keyword>
<dbReference type="InterPro" id="IPR027417">
    <property type="entry name" value="P-loop_NTPase"/>
</dbReference>
<dbReference type="Proteomes" id="UP000785679">
    <property type="component" value="Unassembled WGS sequence"/>
</dbReference>
<organism evidence="2 3">
    <name type="scientific">Halteria grandinella</name>
    <dbReference type="NCBI Taxonomy" id="5974"/>
    <lineage>
        <taxon>Eukaryota</taxon>
        <taxon>Sar</taxon>
        <taxon>Alveolata</taxon>
        <taxon>Ciliophora</taxon>
        <taxon>Intramacronucleata</taxon>
        <taxon>Spirotrichea</taxon>
        <taxon>Stichotrichia</taxon>
        <taxon>Sporadotrichida</taxon>
        <taxon>Halteriidae</taxon>
        <taxon>Halteria</taxon>
    </lineage>
</organism>
<dbReference type="SMART" id="SM00175">
    <property type="entry name" value="RAB"/>
    <property type="match status" value="1"/>
</dbReference>
<dbReference type="Gene3D" id="3.40.50.300">
    <property type="entry name" value="P-loop containing nucleotide triphosphate hydrolases"/>
    <property type="match status" value="1"/>
</dbReference>
<dbReference type="SUPFAM" id="SSF52540">
    <property type="entry name" value="P-loop containing nucleoside triphosphate hydrolases"/>
    <property type="match status" value="1"/>
</dbReference>
<dbReference type="SMART" id="SM00174">
    <property type="entry name" value="RHO"/>
    <property type="match status" value="1"/>
</dbReference>
<accession>A0A8J8NI67</accession>